<evidence type="ECO:0000313" key="3">
    <source>
        <dbReference type="Proteomes" id="UP000034680"/>
    </source>
</evidence>
<feature type="region of interest" description="Disordered" evidence="1">
    <location>
        <begin position="1"/>
        <end position="79"/>
    </location>
</feature>
<dbReference type="Proteomes" id="UP000034680">
    <property type="component" value="Unassembled WGS sequence"/>
</dbReference>
<gene>
    <name evidence="2" type="ORF">UCDDA912_g04663</name>
</gene>
<sequence>MPPRKTLKEGPALSRKGRFIGREGSQGGDDSGIPPDDDGDTGEGHAAFDDMPILPSVEGDDDDPFASDDDEVVEPDDDDDDLLNRLLLAIREGSVTTDEARTVLQMVGDEEVRGQAEYEERALDAQPESATFNEVLGGDDASVPFGPENLPLELRPKEKADPDDPSEPVRHYYNPQLDMSLFEKGLAMFAELTGMSRSEYKALYELMHLLKCNGDVLPDISKLPKNLASLKNRLRVRLPLIDMRKTQIQLKIEKLPTETATQKRDRKGKSKKRQGETQVTESPLYFFDPISLFHKLLSSDVAQDMHSGPGHFVDEPVELYQSPAWFSSVRASAGIYPHLKIHGQNGAVLFPSDWIYYRCSRPTCACQHLDENSQKDAWHVGRVTGFGYDRRSTPATSVPDELVLQVQEAFYHDHPSLPDRVAEHLPFQPADEVVLTSAVTYVPESQVWSHASVFVDRAYGETHEDPAPSKAWLKNRDDTIKRAEAARKRKEDAESKGQKSRVKIPVVPEPFPKYTDEASTLLARAGEDLVARFMWDVDMKVLVPLCHTHPVRAELELEVYSRNLFETKWDIAVEGVPPTVACPVLTFIDGFGVYRNSYRTLTGFYMTPAGLSEDDRSREANVFPIILGPHGSKFGDVVSALQTLRYLDEGVQAEINGQTVRMCVFTMCYTGDMPQQAENCGFKGPRAHKFCRFCHFGAKTAVRDPAEVSGGQSGSDTVLDFDVISHGRYHVQTGQMQNMMANHIFTAANKDAYGSQWGINNPDPPLMGISPALDKILSCPPDPAHSEYNGLSCLMHFLLRDVILTGPARTEYSAILRGWPFPPGAARLMSPLHHLASYNMSAHARWSIIVPPLLREWLTEDHMVVSFATQAKEMGNSSPVDFVVSAYAALAKSNSVLMGRKITSVDRENIGEIIRRGRDMFTQLNICASRSTLAGSRAGSVARGSVAPAPAPSPEPGTIVVGGAAAPETALQIATTEQAKSAAVKRSVQFVSDTFRPNVHMGAHYQQFNREYGLTKSVGTMEGENRHKRFKKEVLQTNFSNIEKVLLEKDNFAKTLRLVLRNAAPDDPELTRDLAELSQQAPTLFRSVLSETDRVDLAVDELVDALDVDGDQTTANQMHIRSSVINAIPTAEVRKDGTLPLRAGQIDPDFEDQLRLAYELDFGFASGEPVVLGNLPIQWARKFAFHDGTSKHEDRYVFSVGDYVEFRNDRLGLVDAIMLFDCMGIHRHVFVLVKELRRTNSRDPVLDLEVFDQKTERIIVGLDAIKPVKRYLVPVDGVGTVLVDWDVHYL</sequence>
<reference evidence="2 3" key="2">
    <citation type="submission" date="2015-05" db="EMBL/GenBank/DDBJ databases">
        <authorList>
            <person name="Morales-Cruz A."/>
            <person name="Amrine K.C."/>
            <person name="Cantu D."/>
        </authorList>
    </citation>
    <scope>NUCLEOTIDE SEQUENCE [LARGE SCALE GENOMIC DNA]</scope>
    <source>
        <strain evidence="2">DA912</strain>
    </source>
</reference>
<organism evidence="2 3">
    <name type="scientific">Diaporthe ampelina</name>
    <dbReference type="NCBI Taxonomy" id="1214573"/>
    <lineage>
        <taxon>Eukaryota</taxon>
        <taxon>Fungi</taxon>
        <taxon>Dikarya</taxon>
        <taxon>Ascomycota</taxon>
        <taxon>Pezizomycotina</taxon>
        <taxon>Sordariomycetes</taxon>
        <taxon>Sordariomycetidae</taxon>
        <taxon>Diaporthales</taxon>
        <taxon>Diaporthaceae</taxon>
        <taxon>Diaporthe</taxon>
    </lineage>
</organism>
<dbReference type="STRING" id="1214573.A0A0G2FM15"/>
<dbReference type="OrthoDB" id="5372708at2759"/>
<reference evidence="2 3" key="1">
    <citation type="submission" date="2015-05" db="EMBL/GenBank/DDBJ databases">
        <title>Distinctive expansion of gene families associated with plant cell wall degradation and secondary metabolism in the genomes of grapevine trunk pathogens.</title>
        <authorList>
            <person name="Lawrence D.P."/>
            <person name="Travadon R."/>
            <person name="Rolshausen P.E."/>
            <person name="Baumgartner K."/>
        </authorList>
    </citation>
    <scope>NUCLEOTIDE SEQUENCE [LARGE SCALE GENOMIC DNA]</scope>
    <source>
        <strain evidence="2">DA912</strain>
    </source>
</reference>
<accession>A0A0G2FM15</accession>
<comment type="caution">
    <text evidence="2">The sequence shown here is derived from an EMBL/GenBank/DDBJ whole genome shotgun (WGS) entry which is preliminary data.</text>
</comment>
<feature type="compositionally biased region" description="Basic and acidic residues" evidence="1">
    <location>
        <begin position="154"/>
        <end position="168"/>
    </location>
</feature>
<dbReference type="EMBL" id="LCUC01000163">
    <property type="protein sequence ID" value="KKY35387.1"/>
    <property type="molecule type" value="Genomic_DNA"/>
</dbReference>
<feature type="compositionally biased region" description="Acidic residues" evidence="1">
    <location>
        <begin position="58"/>
        <end position="79"/>
    </location>
</feature>
<proteinExistence type="predicted"/>
<evidence type="ECO:0000256" key="1">
    <source>
        <dbReference type="SAM" id="MobiDB-lite"/>
    </source>
</evidence>
<evidence type="ECO:0000313" key="2">
    <source>
        <dbReference type="EMBL" id="KKY35387.1"/>
    </source>
</evidence>
<feature type="region of interest" description="Disordered" evidence="1">
    <location>
        <begin position="253"/>
        <end position="277"/>
    </location>
</feature>
<protein>
    <submittedName>
        <fullName evidence="2">Uncharacterized protein</fullName>
    </submittedName>
</protein>
<name>A0A0G2FM15_9PEZI</name>
<keyword evidence="3" id="KW-1185">Reference proteome</keyword>
<feature type="region of interest" description="Disordered" evidence="1">
    <location>
        <begin position="136"/>
        <end position="168"/>
    </location>
</feature>